<dbReference type="PANTHER" id="PTHR43762:SF1">
    <property type="entry name" value="D-ARABINONO-1,4-LACTONE OXIDASE"/>
    <property type="match status" value="1"/>
</dbReference>
<dbReference type="InterPro" id="IPR016171">
    <property type="entry name" value="Vanillyl_alc_oxidase_C-sub2"/>
</dbReference>
<dbReference type="Gene3D" id="1.10.45.10">
    <property type="entry name" value="Vanillyl-alcohol Oxidase, Chain A, domain 4"/>
    <property type="match status" value="1"/>
</dbReference>
<evidence type="ECO:0000256" key="1">
    <source>
        <dbReference type="ARBA" id="ARBA00023002"/>
    </source>
</evidence>
<dbReference type="EMBL" id="JADIVZ010000002">
    <property type="protein sequence ID" value="MBF4161038.1"/>
    <property type="molecule type" value="Genomic_DNA"/>
</dbReference>
<gene>
    <name evidence="4" type="ORF">ISG29_05000</name>
</gene>
<dbReference type="PIRSF" id="PIRSF000136">
    <property type="entry name" value="LGO_GLO"/>
    <property type="match status" value="1"/>
</dbReference>
<dbReference type="GO" id="GO:0071949">
    <property type="term" value="F:FAD binding"/>
    <property type="evidence" value="ECO:0007669"/>
    <property type="project" value="InterPro"/>
</dbReference>
<evidence type="ECO:0000256" key="2">
    <source>
        <dbReference type="SAM" id="MobiDB-lite"/>
    </source>
</evidence>
<dbReference type="InterPro" id="IPR006094">
    <property type="entry name" value="Oxid_FAD_bind_N"/>
</dbReference>
<dbReference type="SUPFAM" id="SSF56176">
    <property type="entry name" value="FAD-binding/transporter-associated domain-like"/>
    <property type="match status" value="1"/>
</dbReference>
<dbReference type="GO" id="GO:0003885">
    <property type="term" value="F:D-arabinono-1,4-lactone oxidase activity"/>
    <property type="evidence" value="ECO:0007669"/>
    <property type="project" value="InterPro"/>
</dbReference>
<dbReference type="GO" id="GO:0016020">
    <property type="term" value="C:membrane"/>
    <property type="evidence" value="ECO:0007669"/>
    <property type="project" value="InterPro"/>
</dbReference>
<dbReference type="InterPro" id="IPR016166">
    <property type="entry name" value="FAD-bd_PCMH"/>
</dbReference>
<evidence type="ECO:0000259" key="3">
    <source>
        <dbReference type="PROSITE" id="PS51387"/>
    </source>
</evidence>
<sequence length="409" mass="44067">MRELNWAGHHAYAHTRLRRPRDESDLAETLAGASHVRAVGSRHSFNTICDTEDLLLDVTGLARPPVVDAGRGVVRVSAGTRFGDVARAVHEAGFALPNLGSLPHISVVGAASTGTHGSGSAHRVLAAGVSRVRLMSADGAAHELTRDHPDFAGAVLALGAAGIVLDVDLDLVPTYTLRQTRRLTTWDDTRARVREVLDDGYSVSVFTRFSDEQPTEVQRKAAPSPDAEPSPPSVLLGDEPHLTPIDEDRPWLEVLPHFRVDHRPSFGEEIQSEYFVPAERTDEAVAALTDLAPVLDAHLIVAELRSLAPDDLWLSPSGGVATTCLHFTWHRRPAEVATMDAQLGAALASLGGRPHWGKTFDPSAFDFGALYPRRDDARRLYDRLDPDGVFRNPFVDAALGIGSGGSSGL</sequence>
<feature type="domain" description="FAD-binding PCMH-type" evidence="3">
    <location>
        <begin position="9"/>
        <end position="174"/>
    </location>
</feature>
<organism evidence="4 5">
    <name type="scientific">Nocardioides acrostichi</name>
    <dbReference type="NCBI Taxonomy" id="2784339"/>
    <lineage>
        <taxon>Bacteria</taxon>
        <taxon>Bacillati</taxon>
        <taxon>Actinomycetota</taxon>
        <taxon>Actinomycetes</taxon>
        <taxon>Propionibacteriales</taxon>
        <taxon>Nocardioidaceae</taxon>
        <taxon>Nocardioides</taxon>
    </lineage>
</organism>
<dbReference type="PROSITE" id="PS51387">
    <property type="entry name" value="FAD_PCMH"/>
    <property type="match status" value="1"/>
</dbReference>
<dbReference type="Gene3D" id="3.30.70.2520">
    <property type="match status" value="1"/>
</dbReference>
<comment type="caution">
    <text evidence="4">The sequence shown here is derived from an EMBL/GenBank/DDBJ whole genome shotgun (WGS) entry which is preliminary data.</text>
</comment>
<dbReference type="InterPro" id="IPR007173">
    <property type="entry name" value="ALO_C"/>
</dbReference>
<dbReference type="Gene3D" id="3.30.465.10">
    <property type="match status" value="1"/>
</dbReference>
<keyword evidence="5" id="KW-1185">Reference proteome</keyword>
<dbReference type="InterPro" id="IPR036318">
    <property type="entry name" value="FAD-bd_PCMH-like_sf"/>
</dbReference>
<feature type="region of interest" description="Disordered" evidence="2">
    <location>
        <begin position="212"/>
        <end position="241"/>
    </location>
</feature>
<dbReference type="Gene3D" id="3.30.70.2530">
    <property type="match status" value="1"/>
</dbReference>
<dbReference type="InterPro" id="IPR016169">
    <property type="entry name" value="FAD-bd_PCMH_sub2"/>
</dbReference>
<dbReference type="PANTHER" id="PTHR43762">
    <property type="entry name" value="L-GULONOLACTONE OXIDASE"/>
    <property type="match status" value="1"/>
</dbReference>
<dbReference type="Proteomes" id="UP000656804">
    <property type="component" value="Unassembled WGS sequence"/>
</dbReference>
<reference evidence="4" key="1">
    <citation type="submission" date="2020-11" db="EMBL/GenBank/DDBJ databases">
        <title>Nocardioides sp. CBS4Y-1, whole genome shotgun sequence.</title>
        <authorList>
            <person name="Tuo L."/>
        </authorList>
    </citation>
    <scope>NUCLEOTIDE SEQUENCE</scope>
    <source>
        <strain evidence="4">CBS4Y-1</strain>
    </source>
</reference>
<accession>A0A930UUE7</accession>
<dbReference type="Pfam" id="PF04030">
    <property type="entry name" value="ALO"/>
    <property type="match status" value="1"/>
</dbReference>
<evidence type="ECO:0000313" key="4">
    <source>
        <dbReference type="EMBL" id="MBF4161038.1"/>
    </source>
</evidence>
<name>A0A930UUE7_9ACTN</name>
<dbReference type="Gene3D" id="3.30.43.10">
    <property type="entry name" value="Uridine Diphospho-n-acetylenolpyruvylglucosamine Reductase, domain 2"/>
    <property type="match status" value="1"/>
</dbReference>
<keyword evidence="1" id="KW-0560">Oxidoreductase</keyword>
<protein>
    <submittedName>
        <fullName evidence="4">FAD-binding protein</fullName>
    </submittedName>
</protein>
<proteinExistence type="predicted"/>
<dbReference type="InterPro" id="IPR016167">
    <property type="entry name" value="FAD-bd_PCMH_sub1"/>
</dbReference>
<dbReference type="AlphaFoldDB" id="A0A930UUE7"/>
<dbReference type="InterPro" id="IPR010031">
    <property type="entry name" value="FAD_lactone_oxidase-like"/>
</dbReference>
<dbReference type="RefSeq" id="WP_194502310.1">
    <property type="nucleotide sequence ID" value="NZ_JADIVZ010000002.1"/>
</dbReference>
<dbReference type="GO" id="GO:0080049">
    <property type="term" value="F:L-gulono-1,4-lactone dehydrogenase activity"/>
    <property type="evidence" value="ECO:0007669"/>
    <property type="project" value="TreeGrafter"/>
</dbReference>
<evidence type="ECO:0000313" key="5">
    <source>
        <dbReference type="Proteomes" id="UP000656804"/>
    </source>
</evidence>
<dbReference type="Pfam" id="PF01565">
    <property type="entry name" value="FAD_binding_4"/>
    <property type="match status" value="1"/>
</dbReference>